<dbReference type="PROSITE" id="PS50968">
    <property type="entry name" value="BIOTINYL_LIPOYL"/>
    <property type="match status" value="1"/>
</dbReference>
<dbReference type="InterPro" id="IPR011053">
    <property type="entry name" value="Single_hybrid_motif"/>
</dbReference>
<feature type="compositionally biased region" description="Polar residues" evidence="3">
    <location>
        <begin position="230"/>
        <end position="244"/>
    </location>
</feature>
<dbReference type="PROSITE" id="PS00189">
    <property type="entry name" value="LIPOYL"/>
    <property type="match status" value="1"/>
</dbReference>
<keyword evidence="2" id="KW-0809">Transit peptide</keyword>
<dbReference type="InterPro" id="IPR050537">
    <property type="entry name" value="2-oxoacid_dehydrogenase"/>
</dbReference>
<evidence type="ECO:0000259" key="4">
    <source>
        <dbReference type="PROSITE" id="PS50968"/>
    </source>
</evidence>
<reference evidence="5 6" key="1">
    <citation type="submission" date="2024-01" db="EMBL/GenBank/DDBJ databases">
        <title>The genomes of 5 underutilized Papilionoideae crops provide insights into root nodulation and disease resistanc.</title>
        <authorList>
            <person name="Yuan L."/>
        </authorList>
    </citation>
    <scope>NUCLEOTIDE SEQUENCE [LARGE SCALE GENOMIC DNA]</scope>
    <source>
        <strain evidence="5">ZHUSHIDOU_FW_LH</strain>
        <tissue evidence="5">Leaf</tissue>
    </source>
</reference>
<gene>
    <name evidence="5" type="ORF">RIF29_00054</name>
</gene>
<sequence length="274" mass="30198">MMVYFLCASAYIGKGFRVRNKEQEIPDFIINHFLVRSVQKIRSGASVPATVSPFVEKEIAFHVRRCGNVRSFCHITPGCWINLKLVSYSHLKLAEIWKHQIKLSIQHLTCTVLITLLLYREVFRQEAAMQTWRRPFSLDSGDSVDVVVPPLADSISDRTLAKFLKKPGDRVNIDEPIAQIETDKVTIDVSSPESGVILKLLANEGDTVEPGNKIAIISRSADATTHVAPSETTPQKAAPQPTQKISEEKKAPKAEAAPVTEKPKASSATATASP</sequence>
<name>A0AAN9P6U5_CROPI</name>
<keyword evidence="1" id="KW-0450">Lipoyl</keyword>
<dbReference type="PANTHER" id="PTHR43416">
    <property type="entry name" value="DIHYDROLIPOYLLYSINE-RESIDUE SUCCINYLTRANSFERASE COMPONENT OF 2-OXOGLUTARATE DEHYDROGENASE COMPLEX, MITOCHONDRIAL-RELATED"/>
    <property type="match status" value="1"/>
</dbReference>
<dbReference type="CDD" id="cd06849">
    <property type="entry name" value="lipoyl_domain"/>
    <property type="match status" value="1"/>
</dbReference>
<feature type="region of interest" description="Disordered" evidence="3">
    <location>
        <begin position="224"/>
        <end position="274"/>
    </location>
</feature>
<comment type="caution">
    <text evidence="5">The sequence shown here is derived from an EMBL/GenBank/DDBJ whole genome shotgun (WGS) entry which is preliminary data.</text>
</comment>
<evidence type="ECO:0000256" key="2">
    <source>
        <dbReference type="ARBA" id="ARBA00022946"/>
    </source>
</evidence>
<dbReference type="GO" id="GO:0006099">
    <property type="term" value="P:tricarboxylic acid cycle"/>
    <property type="evidence" value="ECO:0007669"/>
    <property type="project" value="TreeGrafter"/>
</dbReference>
<dbReference type="SUPFAM" id="SSF51230">
    <property type="entry name" value="Single hybrid motif"/>
    <property type="match status" value="1"/>
</dbReference>
<organism evidence="5 6">
    <name type="scientific">Crotalaria pallida</name>
    <name type="common">Smooth rattlebox</name>
    <name type="synonym">Crotalaria striata</name>
    <dbReference type="NCBI Taxonomy" id="3830"/>
    <lineage>
        <taxon>Eukaryota</taxon>
        <taxon>Viridiplantae</taxon>
        <taxon>Streptophyta</taxon>
        <taxon>Embryophyta</taxon>
        <taxon>Tracheophyta</taxon>
        <taxon>Spermatophyta</taxon>
        <taxon>Magnoliopsida</taxon>
        <taxon>eudicotyledons</taxon>
        <taxon>Gunneridae</taxon>
        <taxon>Pentapetalae</taxon>
        <taxon>rosids</taxon>
        <taxon>fabids</taxon>
        <taxon>Fabales</taxon>
        <taxon>Fabaceae</taxon>
        <taxon>Papilionoideae</taxon>
        <taxon>50 kb inversion clade</taxon>
        <taxon>genistoids sensu lato</taxon>
        <taxon>core genistoids</taxon>
        <taxon>Crotalarieae</taxon>
        <taxon>Crotalaria</taxon>
    </lineage>
</organism>
<dbReference type="InterPro" id="IPR003016">
    <property type="entry name" value="2-oxoA_DH_lipoyl-BS"/>
</dbReference>
<evidence type="ECO:0000313" key="6">
    <source>
        <dbReference type="Proteomes" id="UP001372338"/>
    </source>
</evidence>
<accession>A0AAN9P6U5</accession>
<evidence type="ECO:0000256" key="1">
    <source>
        <dbReference type="ARBA" id="ARBA00022823"/>
    </source>
</evidence>
<dbReference type="Proteomes" id="UP001372338">
    <property type="component" value="Unassembled WGS sequence"/>
</dbReference>
<dbReference type="InterPro" id="IPR000089">
    <property type="entry name" value="Biotin_lipoyl"/>
</dbReference>
<dbReference type="GO" id="GO:0005739">
    <property type="term" value="C:mitochondrion"/>
    <property type="evidence" value="ECO:0007669"/>
    <property type="project" value="TreeGrafter"/>
</dbReference>
<protein>
    <recommendedName>
        <fullName evidence="4">Lipoyl-binding domain-containing protein</fullName>
    </recommendedName>
</protein>
<evidence type="ECO:0000256" key="3">
    <source>
        <dbReference type="SAM" id="MobiDB-lite"/>
    </source>
</evidence>
<dbReference type="Gene3D" id="2.40.50.100">
    <property type="match status" value="1"/>
</dbReference>
<feature type="compositionally biased region" description="Low complexity" evidence="3">
    <location>
        <begin position="254"/>
        <end position="274"/>
    </location>
</feature>
<keyword evidence="6" id="KW-1185">Reference proteome</keyword>
<proteinExistence type="predicted"/>
<dbReference type="Pfam" id="PF00364">
    <property type="entry name" value="Biotin_lipoyl"/>
    <property type="match status" value="1"/>
</dbReference>
<dbReference type="EMBL" id="JAYWIO010000001">
    <property type="protein sequence ID" value="KAK7287057.1"/>
    <property type="molecule type" value="Genomic_DNA"/>
</dbReference>
<feature type="domain" description="Lipoyl-binding" evidence="4">
    <location>
        <begin position="143"/>
        <end position="218"/>
    </location>
</feature>
<evidence type="ECO:0000313" key="5">
    <source>
        <dbReference type="EMBL" id="KAK7287057.1"/>
    </source>
</evidence>
<dbReference type="GO" id="GO:0004149">
    <property type="term" value="F:dihydrolipoyllysine-residue succinyltransferase activity"/>
    <property type="evidence" value="ECO:0007669"/>
    <property type="project" value="TreeGrafter"/>
</dbReference>
<dbReference type="PANTHER" id="PTHR43416:SF41">
    <property type="entry name" value="DIHYDROLIPOYLLYSINE-RESIDUE SUCCINYLTRANSFERASE COMPONENT OF 2-OXOGLUTARATE DEHYDROGENASE COMPLEX 2, MITOCHONDRIAL"/>
    <property type="match status" value="1"/>
</dbReference>
<dbReference type="AlphaFoldDB" id="A0AAN9P6U5"/>